<evidence type="ECO:0000313" key="1">
    <source>
        <dbReference type="EMBL" id="JAD37884.1"/>
    </source>
</evidence>
<dbReference type="AlphaFoldDB" id="A0A0A8ZEP6"/>
<sequence length="51" mass="5650">MLWYIREITSVQGNLAVFPSGDFGETVLGITCHCFIYDGQLILIPMLGNSD</sequence>
<reference evidence="1" key="2">
    <citation type="journal article" date="2015" name="Data Brief">
        <title>Shoot transcriptome of the giant reed, Arundo donax.</title>
        <authorList>
            <person name="Barrero R.A."/>
            <person name="Guerrero F.D."/>
            <person name="Moolhuijzen P."/>
            <person name="Goolsby J.A."/>
            <person name="Tidwell J."/>
            <person name="Bellgard S.E."/>
            <person name="Bellgard M.I."/>
        </authorList>
    </citation>
    <scope>NUCLEOTIDE SEQUENCE</scope>
    <source>
        <tissue evidence="1">Shoot tissue taken approximately 20 cm above the soil surface</tissue>
    </source>
</reference>
<organism evidence="1">
    <name type="scientific">Arundo donax</name>
    <name type="common">Giant reed</name>
    <name type="synonym">Donax arundinaceus</name>
    <dbReference type="NCBI Taxonomy" id="35708"/>
    <lineage>
        <taxon>Eukaryota</taxon>
        <taxon>Viridiplantae</taxon>
        <taxon>Streptophyta</taxon>
        <taxon>Embryophyta</taxon>
        <taxon>Tracheophyta</taxon>
        <taxon>Spermatophyta</taxon>
        <taxon>Magnoliopsida</taxon>
        <taxon>Liliopsida</taxon>
        <taxon>Poales</taxon>
        <taxon>Poaceae</taxon>
        <taxon>PACMAD clade</taxon>
        <taxon>Arundinoideae</taxon>
        <taxon>Arundineae</taxon>
        <taxon>Arundo</taxon>
    </lineage>
</organism>
<name>A0A0A8ZEP6_ARUDO</name>
<dbReference type="EMBL" id="GBRH01260011">
    <property type="protein sequence ID" value="JAD37884.1"/>
    <property type="molecule type" value="Transcribed_RNA"/>
</dbReference>
<reference evidence="1" key="1">
    <citation type="submission" date="2014-09" db="EMBL/GenBank/DDBJ databases">
        <authorList>
            <person name="Magalhaes I.L.F."/>
            <person name="Oliveira U."/>
            <person name="Santos F.R."/>
            <person name="Vidigal T.H.D.A."/>
            <person name="Brescovit A.D."/>
            <person name="Santos A.J."/>
        </authorList>
    </citation>
    <scope>NUCLEOTIDE SEQUENCE</scope>
    <source>
        <tissue evidence="1">Shoot tissue taken approximately 20 cm above the soil surface</tissue>
    </source>
</reference>
<protein>
    <submittedName>
        <fullName evidence="1">Uncharacterized protein</fullName>
    </submittedName>
</protein>
<accession>A0A0A8ZEP6</accession>
<proteinExistence type="predicted"/>